<feature type="transmembrane region" description="Helical" evidence="6">
    <location>
        <begin position="359"/>
        <end position="380"/>
    </location>
</feature>
<keyword evidence="2" id="KW-1003">Cell membrane</keyword>
<dbReference type="Gene3D" id="1.20.1250.20">
    <property type="entry name" value="MFS general substrate transporter like domains"/>
    <property type="match status" value="1"/>
</dbReference>
<dbReference type="EMBL" id="JASJUT010000005">
    <property type="protein sequence ID" value="MDK2596245.1"/>
    <property type="molecule type" value="Genomic_DNA"/>
</dbReference>
<protein>
    <submittedName>
        <fullName evidence="8">MFS transporter</fullName>
    </submittedName>
</protein>
<dbReference type="SUPFAM" id="SSF103473">
    <property type="entry name" value="MFS general substrate transporter"/>
    <property type="match status" value="1"/>
</dbReference>
<organism evidence="8 9">
    <name type="scientific">Pseudoalteromonas obscura</name>
    <dbReference type="NCBI Taxonomy" id="3048491"/>
    <lineage>
        <taxon>Bacteria</taxon>
        <taxon>Pseudomonadati</taxon>
        <taxon>Pseudomonadota</taxon>
        <taxon>Gammaproteobacteria</taxon>
        <taxon>Alteromonadales</taxon>
        <taxon>Pseudoalteromonadaceae</taxon>
        <taxon>Pseudoalteromonas</taxon>
    </lineage>
</organism>
<feature type="transmembrane region" description="Helical" evidence="6">
    <location>
        <begin position="140"/>
        <end position="159"/>
    </location>
</feature>
<dbReference type="InterPro" id="IPR020846">
    <property type="entry name" value="MFS_dom"/>
</dbReference>
<feature type="transmembrane region" description="Helical" evidence="6">
    <location>
        <begin position="165"/>
        <end position="191"/>
    </location>
</feature>
<feature type="transmembrane region" description="Helical" evidence="6">
    <location>
        <begin position="81"/>
        <end position="100"/>
    </location>
</feature>
<evidence type="ECO:0000256" key="1">
    <source>
        <dbReference type="ARBA" id="ARBA00004651"/>
    </source>
</evidence>
<keyword evidence="3 6" id="KW-0812">Transmembrane</keyword>
<evidence type="ECO:0000313" key="9">
    <source>
        <dbReference type="Proteomes" id="UP001231915"/>
    </source>
</evidence>
<dbReference type="Proteomes" id="UP001231915">
    <property type="component" value="Unassembled WGS sequence"/>
</dbReference>
<evidence type="ECO:0000256" key="4">
    <source>
        <dbReference type="ARBA" id="ARBA00022989"/>
    </source>
</evidence>
<dbReference type="RefSeq" id="WP_211011503.1">
    <property type="nucleotide sequence ID" value="NZ_JASJUT010000005.1"/>
</dbReference>
<evidence type="ECO:0000313" key="8">
    <source>
        <dbReference type="EMBL" id="MDK2596245.1"/>
    </source>
</evidence>
<feature type="transmembrane region" description="Helical" evidence="6">
    <location>
        <begin position="53"/>
        <end position="74"/>
    </location>
</feature>
<dbReference type="PANTHER" id="PTHR43124:SF10">
    <property type="entry name" value="PURINE EFFLUX PUMP PBUE"/>
    <property type="match status" value="1"/>
</dbReference>
<evidence type="ECO:0000259" key="7">
    <source>
        <dbReference type="PROSITE" id="PS50850"/>
    </source>
</evidence>
<gene>
    <name evidence="8" type="ORF">QNM18_14375</name>
</gene>
<dbReference type="InterPro" id="IPR011701">
    <property type="entry name" value="MFS"/>
</dbReference>
<feature type="transmembrane region" description="Helical" evidence="6">
    <location>
        <begin position="273"/>
        <end position="291"/>
    </location>
</feature>
<feature type="transmembrane region" description="Helical" evidence="6">
    <location>
        <begin position="106"/>
        <end position="128"/>
    </location>
</feature>
<keyword evidence="4 6" id="KW-1133">Transmembrane helix</keyword>
<name>A0ABT7EMG6_9GAMM</name>
<evidence type="ECO:0000256" key="3">
    <source>
        <dbReference type="ARBA" id="ARBA00022692"/>
    </source>
</evidence>
<evidence type="ECO:0000256" key="5">
    <source>
        <dbReference type="ARBA" id="ARBA00023136"/>
    </source>
</evidence>
<sequence>MKNITPQPPRQHSIWIYIVFAFIAMSGLSYINFLPGLVNALAGNIGYSESEAGQIVSLNGYGALFGTATAIFVVRRFPWKPLLLASFVPLLLLEVSTPSIDGLNAMLITRFFSGFTGGLAVGVSFSMLARLTNSDRAFGILLFTQFTIGALVMYCLPLLESNNNHFAVFYIMAAIVMAGLLLTLFMSPHTLPKAAISHMQANIKSIAHSVRLMLTILLYISAASALYTYVGVIGIHANFGQEQVSTDIAFTGLLGLIGAMLPMLKSRLLKRQPLIVSGALLCAAASIMLLQPALSHAIYIVALALVFFTWPAVQSYLFASAADLDPSGRLSTIASLIASVGMASGPLLAALLIEPGNYTSMLYTCSALFALSTVVLLIPLKSHSNINSLQPNRSHSEIS</sequence>
<dbReference type="InterPro" id="IPR050189">
    <property type="entry name" value="MFS_Efflux_Transporters"/>
</dbReference>
<dbReference type="PROSITE" id="PS50850">
    <property type="entry name" value="MFS"/>
    <property type="match status" value="1"/>
</dbReference>
<dbReference type="InterPro" id="IPR036259">
    <property type="entry name" value="MFS_trans_sf"/>
</dbReference>
<dbReference type="PANTHER" id="PTHR43124">
    <property type="entry name" value="PURINE EFFLUX PUMP PBUE"/>
    <property type="match status" value="1"/>
</dbReference>
<feature type="transmembrane region" description="Helical" evidence="6">
    <location>
        <begin position="12"/>
        <end position="33"/>
    </location>
</feature>
<proteinExistence type="predicted"/>
<evidence type="ECO:0000256" key="2">
    <source>
        <dbReference type="ARBA" id="ARBA00022475"/>
    </source>
</evidence>
<comment type="caution">
    <text evidence="8">The sequence shown here is derived from an EMBL/GenBank/DDBJ whole genome shotgun (WGS) entry which is preliminary data.</text>
</comment>
<keyword evidence="9" id="KW-1185">Reference proteome</keyword>
<feature type="transmembrane region" description="Helical" evidence="6">
    <location>
        <begin position="212"/>
        <end position="237"/>
    </location>
</feature>
<evidence type="ECO:0000256" key="6">
    <source>
        <dbReference type="SAM" id="Phobius"/>
    </source>
</evidence>
<reference evidence="8 9" key="1">
    <citation type="submission" date="2023-05" db="EMBL/GenBank/DDBJ databases">
        <title>Pseudoalteromonas ardens sp. nov., Pseudoalteromonas obscura sp. nov., and Pseudoalteromonas umbrosa sp. nov., isolated from the coral Montipora capitata.</title>
        <authorList>
            <person name="Thomas E.M."/>
            <person name="Smith E.M."/>
            <person name="Papke E."/>
            <person name="Shlafstein M.D."/>
            <person name="Oline D.K."/>
            <person name="Videau P."/>
            <person name="Saw J.H."/>
            <person name="Strangman W.K."/>
            <person name="Ushijima B."/>
        </authorList>
    </citation>
    <scope>NUCLEOTIDE SEQUENCE [LARGE SCALE GENOMIC DNA]</scope>
    <source>
        <strain evidence="8 9">P94</strain>
    </source>
</reference>
<comment type="subcellular location">
    <subcellularLocation>
        <location evidence="1">Cell membrane</location>
        <topology evidence="1">Multi-pass membrane protein</topology>
    </subcellularLocation>
</comment>
<dbReference type="Pfam" id="PF07690">
    <property type="entry name" value="MFS_1"/>
    <property type="match status" value="1"/>
</dbReference>
<feature type="transmembrane region" description="Helical" evidence="6">
    <location>
        <begin position="243"/>
        <end position="261"/>
    </location>
</feature>
<feature type="transmembrane region" description="Helical" evidence="6">
    <location>
        <begin position="330"/>
        <end position="353"/>
    </location>
</feature>
<feature type="domain" description="Major facilitator superfamily (MFS) profile" evidence="7">
    <location>
        <begin position="13"/>
        <end position="384"/>
    </location>
</feature>
<accession>A0ABT7EMG6</accession>
<keyword evidence="5 6" id="KW-0472">Membrane</keyword>
<feature type="transmembrane region" description="Helical" evidence="6">
    <location>
        <begin position="297"/>
        <end position="318"/>
    </location>
</feature>